<sequence>MSTKSVTFNNIVKELKFEYEKNLVKNQDFEFKENNEMRNEIKRLQKENQELQEKIKVDSQILANCQYENSTLNDEKNKVEKLQIQIKDLQEEINICEWEKSEYEKNINHNYEVLSQYQNENSILFNENKELRQRIKNLEEQESKNGNSKELINQNIEIYEHRIRDITQAFNNSIDQIRYEKEYSEIKCKEWADYFSFISNFTDFDFFEHIDLFDKYKTYENYCNDFNNQNINNIEENDNNIKNDKEFNEFIYYNN</sequence>
<accession>A0A9N9JBC4</accession>
<dbReference type="Proteomes" id="UP000789759">
    <property type="component" value="Unassembled WGS sequence"/>
</dbReference>
<comment type="caution">
    <text evidence="2">The sequence shown here is derived from an EMBL/GenBank/DDBJ whole genome shotgun (WGS) entry which is preliminary data.</text>
</comment>
<gene>
    <name evidence="2" type="ORF">CPELLU_LOCUS16032</name>
</gene>
<keyword evidence="1" id="KW-0175">Coiled coil</keyword>
<evidence type="ECO:0000313" key="3">
    <source>
        <dbReference type="Proteomes" id="UP000789759"/>
    </source>
</evidence>
<protein>
    <submittedName>
        <fullName evidence="2">10727_t:CDS:1</fullName>
    </submittedName>
</protein>
<name>A0A9N9JBC4_9GLOM</name>
<evidence type="ECO:0000313" key="2">
    <source>
        <dbReference type="EMBL" id="CAG8774259.1"/>
    </source>
</evidence>
<dbReference type="AlphaFoldDB" id="A0A9N9JBC4"/>
<reference evidence="2" key="1">
    <citation type="submission" date="2021-06" db="EMBL/GenBank/DDBJ databases">
        <authorList>
            <person name="Kallberg Y."/>
            <person name="Tangrot J."/>
            <person name="Rosling A."/>
        </authorList>
    </citation>
    <scope>NUCLEOTIDE SEQUENCE</scope>
    <source>
        <strain evidence="2">FL966</strain>
    </source>
</reference>
<dbReference type="EMBL" id="CAJVQA010022529">
    <property type="protein sequence ID" value="CAG8774259.1"/>
    <property type="molecule type" value="Genomic_DNA"/>
</dbReference>
<feature type="coiled-coil region" evidence="1">
    <location>
        <begin position="27"/>
        <end position="148"/>
    </location>
</feature>
<evidence type="ECO:0000256" key="1">
    <source>
        <dbReference type="SAM" id="Coils"/>
    </source>
</evidence>
<keyword evidence="3" id="KW-1185">Reference proteome</keyword>
<organism evidence="2 3">
    <name type="scientific">Cetraspora pellucida</name>
    <dbReference type="NCBI Taxonomy" id="1433469"/>
    <lineage>
        <taxon>Eukaryota</taxon>
        <taxon>Fungi</taxon>
        <taxon>Fungi incertae sedis</taxon>
        <taxon>Mucoromycota</taxon>
        <taxon>Glomeromycotina</taxon>
        <taxon>Glomeromycetes</taxon>
        <taxon>Diversisporales</taxon>
        <taxon>Gigasporaceae</taxon>
        <taxon>Cetraspora</taxon>
    </lineage>
</organism>
<proteinExistence type="predicted"/>